<feature type="region of interest" description="Disordered" evidence="2">
    <location>
        <begin position="555"/>
        <end position="613"/>
    </location>
</feature>
<keyword evidence="5" id="KW-1185">Reference proteome</keyword>
<feature type="coiled-coil region" evidence="1">
    <location>
        <begin position="312"/>
        <end position="360"/>
    </location>
</feature>
<dbReference type="Proteomes" id="UP000010091">
    <property type="component" value="Chromosome 9"/>
</dbReference>
<gene>
    <name evidence="4" type="ORF">CNAG_04126</name>
</gene>
<feature type="region of interest" description="Disordered" evidence="2">
    <location>
        <begin position="125"/>
        <end position="228"/>
    </location>
</feature>
<protein>
    <submittedName>
        <fullName evidence="4">Uncharacterized protein</fullName>
    </submittedName>
</protein>
<feature type="compositionally biased region" description="Basic residues" evidence="2">
    <location>
        <begin position="187"/>
        <end position="215"/>
    </location>
</feature>
<sequence>MAPIIRSSSWLLPGLTPNSSPISMYHAIISSTQSEYPTAILFNRRVYVTETISSSSPSATSTSILAKAVATTHLSWWQLLALILSALLVLVVGIWLWWRHRKKVKVEEAKKREEIEERERKRIEKEKEKEKELIERMRGRAKGMGTREKKREESQSDKEMWSDSETETETGSESDDSISDGGTIRPSRTRRWKVRGRRRRRQRRGRDRFGHRRRRSESESMTETDYSDETYYPRRHQWRERDGDRARRRDRYWRKYPYDPYYNRPPPPSHHDHPQPPVPVVPPIPQGKRRKRDTFRDSVFSSYNSMKKAAVRLKYMEAKVKLKKQLEEEEKLEKIRRDKVKEANMEIEKANEEIGRMNGEMRDRKGSSGKAFRLLMIYGLSRLANEIDGLDELLVPTVDRPEMGHSSSGSSSSAFPPKNNTYSQTTYRGGSFDTTQRKKRNTRQIYPAKNATMDTIRSRAQPGRTETDSSENSLGDEITHLLGGGSKGRFSSKTINPASRPPPPAQKVSVSKRSSNAFQASWLSHPSQPGNLGNDNPSDIPSMLEAARTGSVYLPVTHPKDRPIISKGGLAPAPTRKKKGPSTKVDSEMGNTTMMSASGSTRMRTPEKSSPGFAGVSAGANVAGVGAGGLKWAGRLRERMKIDS</sequence>
<feature type="compositionally biased region" description="Polar residues" evidence="2">
    <location>
        <begin position="418"/>
        <end position="434"/>
    </location>
</feature>
<dbReference type="AlphaFoldDB" id="J9VQW5"/>
<dbReference type="KEGG" id="cng:CNAG_04126"/>
<evidence type="ECO:0000256" key="3">
    <source>
        <dbReference type="SAM" id="Phobius"/>
    </source>
</evidence>
<keyword evidence="3" id="KW-1133">Transmembrane helix</keyword>
<name>J9VQW5_CRYN9</name>
<dbReference type="HOGENOM" id="CLU_030734_0_0_1"/>
<keyword evidence="3" id="KW-0812">Transmembrane</keyword>
<keyword evidence="1" id="KW-0175">Coiled coil</keyword>
<proteinExistence type="predicted"/>
<evidence type="ECO:0000313" key="4">
    <source>
        <dbReference type="EMBL" id="AFR96857.1"/>
    </source>
</evidence>
<organism evidence="4 5">
    <name type="scientific">Cryptococcus neoformans (strain H99 / ATCC 208821 / CBS 10515 / FGSC 9487)</name>
    <name type="common">Cryptococcus neoformans var. grubii serotype A</name>
    <dbReference type="NCBI Taxonomy" id="235443"/>
    <lineage>
        <taxon>Eukaryota</taxon>
        <taxon>Fungi</taxon>
        <taxon>Dikarya</taxon>
        <taxon>Basidiomycota</taxon>
        <taxon>Agaricomycotina</taxon>
        <taxon>Tremellomycetes</taxon>
        <taxon>Tremellales</taxon>
        <taxon>Cryptococcaceae</taxon>
        <taxon>Cryptococcus</taxon>
        <taxon>Cryptococcus neoformans species complex</taxon>
    </lineage>
</organism>
<feature type="region of interest" description="Disordered" evidence="2">
    <location>
        <begin position="256"/>
        <end position="297"/>
    </location>
</feature>
<dbReference type="EMBL" id="CP003828">
    <property type="protein sequence ID" value="AFR96857.1"/>
    <property type="molecule type" value="Genomic_DNA"/>
</dbReference>
<dbReference type="RefSeq" id="XP_012051601.1">
    <property type="nucleotide sequence ID" value="XM_012196211.1"/>
</dbReference>
<feature type="compositionally biased region" description="Basic and acidic residues" evidence="2">
    <location>
        <begin position="125"/>
        <end position="138"/>
    </location>
</feature>
<feature type="compositionally biased region" description="Polar residues" evidence="2">
    <location>
        <begin position="508"/>
        <end position="537"/>
    </location>
</feature>
<feature type="transmembrane region" description="Helical" evidence="3">
    <location>
        <begin position="76"/>
        <end position="98"/>
    </location>
</feature>
<feature type="region of interest" description="Disordered" evidence="2">
    <location>
        <begin position="401"/>
        <end position="537"/>
    </location>
</feature>
<feature type="compositionally biased region" description="Pro residues" evidence="2">
    <location>
        <begin position="275"/>
        <end position="285"/>
    </location>
</feature>
<keyword evidence="3" id="KW-0472">Membrane</keyword>
<evidence type="ECO:0000313" key="5">
    <source>
        <dbReference type="Proteomes" id="UP000010091"/>
    </source>
</evidence>
<dbReference type="VEuPathDB" id="FungiDB:CNAG_04126"/>
<feature type="compositionally biased region" description="Polar residues" evidence="2">
    <location>
        <begin position="589"/>
        <end position="603"/>
    </location>
</feature>
<dbReference type="GeneID" id="23887569"/>
<accession>J9VQW5</accession>
<reference evidence="4 5" key="1">
    <citation type="journal article" date="2014" name="PLoS Genet.">
        <title>Analysis of the genome and transcriptome of Cryptococcus neoformans var. grubii reveals complex RNA expression and microevolution leading to virulence attenuation.</title>
        <authorList>
            <person name="Janbon G."/>
            <person name="Ormerod K.L."/>
            <person name="Paulet D."/>
            <person name="Byrnes E.J.III."/>
            <person name="Yadav V."/>
            <person name="Chatterjee G."/>
            <person name="Mullapudi N."/>
            <person name="Hon C.C."/>
            <person name="Billmyre R.B."/>
            <person name="Brunel F."/>
            <person name="Bahn Y.S."/>
            <person name="Chen W."/>
            <person name="Chen Y."/>
            <person name="Chow E.W."/>
            <person name="Coppee J.Y."/>
            <person name="Floyd-Averette A."/>
            <person name="Gaillardin C."/>
            <person name="Gerik K.J."/>
            <person name="Goldberg J."/>
            <person name="Gonzalez-Hilarion S."/>
            <person name="Gujja S."/>
            <person name="Hamlin J.L."/>
            <person name="Hsueh Y.P."/>
            <person name="Ianiri G."/>
            <person name="Jones S."/>
            <person name="Kodira C.D."/>
            <person name="Kozubowski L."/>
            <person name="Lam W."/>
            <person name="Marra M."/>
            <person name="Mesner L.D."/>
            <person name="Mieczkowski P.A."/>
            <person name="Moyrand F."/>
            <person name="Nielsen K."/>
            <person name="Proux C."/>
            <person name="Rossignol T."/>
            <person name="Schein J.E."/>
            <person name="Sun S."/>
            <person name="Wollschlaeger C."/>
            <person name="Wood I.A."/>
            <person name="Zeng Q."/>
            <person name="Neuveglise C."/>
            <person name="Newlon C.S."/>
            <person name="Perfect J.R."/>
            <person name="Lodge J.K."/>
            <person name="Idnurm A."/>
            <person name="Stajich J.E."/>
            <person name="Kronstad J.W."/>
            <person name="Sanyal K."/>
            <person name="Heitman J."/>
            <person name="Fraser J.A."/>
            <person name="Cuomo C.A."/>
            <person name="Dietrich F.S."/>
        </authorList>
    </citation>
    <scope>NUCLEOTIDE SEQUENCE [LARGE SCALE GENOMIC DNA]</scope>
    <source>
        <strain evidence="5">H99 / ATCC 208821 / CBS 10515 / FGSC 9487</strain>
    </source>
</reference>
<dbReference type="OrthoDB" id="2576390at2759"/>
<feature type="compositionally biased region" description="Acidic residues" evidence="2">
    <location>
        <begin position="162"/>
        <end position="178"/>
    </location>
</feature>
<evidence type="ECO:0000256" key="2">
    <source>
        <dbReference type="SAM" id="MobiDB-lite"/>
    </source>
</evidence>
<evidence type="ECO:0000256" key="1">
    <source>
        <dbReference type="SAM" id="Coils"/>
    </source>
</evidence>
<feature type="compositionally biased region" description="Basic and acidic residues" evidence="2">
    <location>
        <begin position="145"/>
        <end position="161"/>
    </location>
</feature>